<reference evidence="6" key="4">
    <citation type="submission" date="2025-08" db="UniProtKB">
        <authorList>
            <consortium name="Ensembl"/>
        </authorList>
    </citation>
    <scope>IDENTIFICATION</scope>
</reference>
<dbReference type="InterPro" id="IPR002110">
    <property type="entry name" value="Ankyrin_rpt"/>
</dbReference>
<dbReference type="UniPathway" id="UPA00143"/>
<dbReference type="PROSITE" id="PS50225">
    <property type="entry name" value="SOCS"/>
    <property type="match status" value="1"/>
</dbReference>
<dbReference type="SUPFAM" id="SSF158235">
    <property type="entry name" value="SOCS box-like"/>
    <property type="match status" value="1"/>
</dbReference>
<dbReference type="AlphaFoldDB" id="A0A4W3IVX9"/>
<accession>A0A4W3IVX9</accession>
<reference evidence="7" key="3">
    <citation type="journal article" date="2014" name="Nature">
        <title>Elephant shark genome provides unique insights into gnathostome evolution.</title>
        <authorList>
            <consortium name="International Elephant Shark Genome Sequencing Consortium"/>
            <person name="Venkatesh B."/>
            <person name="Lee A.P."/>
            <person name="Ravi V."/>
            <person name="Maurya A.K."/>
            <person name="Lian M.M."/>
            <person name="Swann J.B."/>
            <person name="Ohta Y."/>
            <person name="Flajnik M.F."/>
            <person name="Sutoh Y."/>
            <person name="Kasahara M."/>
            <person name="Hoon S."/>
            <person name="Gangu V."/>
            <person name="Roy S.W."/>
            <person name="Irimia M."/>
            <person name="Korzh V."/>
            <person name="Kondrychyn I."/>
            <person name="Lim Z.W."/>
            <person name="Tay B.H."/>
            <person name="Tohari S."/>
            <person name="Kong K.W."/>
            <person name="Ho S."/>
            <person name="Lorente-Galdos B."/>
            <person name="Quilez J."/>
            <person name="Marques-Bonet T."/>
            <person name="Raney B.J."/>
            <person name="Ingham P.W."/>
            <person name="Tay A."/>
            <person name="Hillier L.W."/>
            <person name="Minx P."/>
            <person name="Boehm T."/>
            <person name="Wilson R.K."/>
            <person name="Brenner S."/>
            <person name="Warren W.C."/>
        </authorList>
    </citation>
    <scope>NUCLEOTIDE SEQUENCE [LARGE SCALE GENOMIC DNA]</scope>
</reference>
<evidence type="ECO:0000259" key="5">
    <source>
        <dbReference type="PROSITE" id="PS50225"/>
    </source>
</evidence>
<evidence type="ECO:0000313" key="7">
    <source>
        <dbReference type="Proteomes" id="UP000314986"/>
    </source>
</evidence>
<dbReference type="Gene3D" id="1.25.40.20">
    <property type="entry name" value="Ankyrin repeat-containing domain"/>
    <property type="match status" value="1"/>
</dbReference>
<dbReference type="InterPro" id="IPR036036">
    <property type="entry name" value="SOCS_box-like_dom_sf"/>
</dbReference>
<dbReference type="SUPFAM" id="SSF48403">
    <property type="entry name" value="Ankyrin repeat"/>
    <property type="match status" value="1"/>
</dbReference>
<dbReference type="RefSeq" id="XP_042193336.1">
    <property type="nucleotide sequence ID" value="XM_042337402.1"/>
</dbReference>
<reference evidence="7" key="2">
    <citation type="journal article" date="2007" name="PLoS Biol.">
        <title>Survey sequencing and comparative analysis of the elephant shark (Callorhinchus milii) genome.</title>
        <authorList>
            <person name="Venkatesh B."/>
            <person name="Kirkness E.F."/>
            <person name="Loh Y.H."/>
            <person name="Halpern A.L."/>
            <person name="Lee A.P."/>
            <person name="Johnson J."/>
            <person name="Dandona N."/>
            <person name="Viswanathan L.D."/>
            <person name="Tay A."/>
            <person name="Venter J.C."/>
            <person name="Strausberg R.L."/>
            <person name="Brenner S."/>
        </authorList>
    </citation>
    <scope>NUCLEOTIDE SEQUENCE [LARGE SCALE GENOMIC DNA]</scope>
</reference>
<evidence type="ECO:0000256" key="1">
    <source>
        <dbReference type="ARBA" id="ARBA00004906"/>
    </source>
</evidence>
<dbReference type="OMA" id="HLCRVHI"/>
<dbReference type="OrthoDB" id="194358at2759"/>
<feature type="repeat" description="ANK" evidence="4">
    <location>
        <begin position="136"/>
        <end position="169"/>
    </location>
</feature>
<dbReference type="PANTHER" id="PTHR24189:SF50">
    <property type="entry name" value="ANKYRIN REPEAT AND SOCS BOX PROTEIN 2"/>
    <property type="match status" value="1"/>
</dbReference>
<dbReference type="Pfam" id="PF07525">
    <property type="entry name" value="SOCS_box"/>
    <property type="match status" value="1"/>
</dbReference>
<protein>
    <submittedName>
        <fullName evidence="6">Ankyrin repeat and SOCS box containing 6</fullName>
    </submittedName>
</protein>
<dbReference type="InterPro" id="IPR050745">
    <property type="entry name" value="Multifunctional_regulatory"/>
</dbReference>
<keyword evidence="3 4" id="KW-0040">ANK repeat</keyword>
<dbReference type="GeneID" id="103184689"/>
<keyword evidence="7" id="KW-1185">Reference proteome</keyword>
<dbReference type="Proteomes" id="UP000314986">
    <property type="component" value="Unassembled WGS sequence"/>
</dbReference>
<feature type="domain" description="SOCS box" evidence="5">
    <location>
        <begin position="363"/>
        <end position="418"/>
    </location>
</feature>
<keyword evidence="2" id="KW-0677">Repeat</keyword>
<dbReference type="RefSeq" id="XP_042193337.1">
    <property type="nucleotide sequence ID" value="XM_042337403.1"/>
</dbReference>
<dbReference type="Pfam" id="PF12796">
    <property type="entry name" value="Ank_2"/>
    <property type="match status" value="1"/>
</dbReference>
<gene>
    <name evidence="6" type="primary">asb6</name>
</gene>
<dbReference type="InParanoid" id="A0A4W3IVX9"/>
<dbReference type="CTD" id="140459"/>
<evidence type="ECO:0000313" key="6">
    <source>
        <dbReference type="Ensembl" id="ENSCMIP00000034729.1"/>
    </source>
</evidence>
<dbReference type="RefSeq" id="XP_042193339.1">
    <property type="nucleotide sequence ID" value="XM_042337405.1"/>
</dbReference>
<dbReference type="GeneTree" id="ENSGT00390000006784"/>
<dbReference type="Ensembl" id="ENSCMIT00000035249.1">
    <property type="protein sequence ID" value="ENSCMIP00000034729.1"/>
    <property type="gene ID" value="ENSCMIG00000014721.1"/>
</dbReference>
<evidence type="ECO:0000256" key="4">
    <source>
        <dbReference type="PROSITE-ProRule" id="PRU00023"/>
    </source>
</evidence>
<dbReference type="InterPro" id="IPR001496">
    <property type="entry name" value="SOCS_box"/>
</dbReference>
<proteinExistence type="predicted"/>
<organism evidence="6 7">
    <name type="scientific">Callorhinchus milii</name>
    <name type="common">Ghost shark</name>
    <dbReference type="NCBI Taxonomy" id="7868"/>
    <lineage>
        <taxon>Eukaryota</taxon>
        <taxon>Metazoa</taxon>
        <taxon>Chordata</taxon>
        <taxon>Craniata</taxon>
        <taxon>Vertebrata</taxon>
        <taxon>Chondrichthyes</taxon>
        <taxon>Holocephali</taxon>
        <taxon>Chimaeriformes</taxon>
        <taxon>Callorhinchidae</taxon>
        <taxon>Callorhinchus</taxon>
    </lineage>
</organism>
<dbReference type="PANTHER" id="PTHR24189">
    <property type="entry name" value="MYOTROPHIN"/>
    <property type="match status" value="1"/>
</dbReference>
<dbReference type="InterPro" id="IPR036770">
    <property type="entry name" value="Ankyrin_rpt-contain_sf"/>
</dbReference>
<dbReference type="STRING" id="7868.ENSCMIP00000034729"/>
<dbReference type="RefSeq" id="XP_007901043.1">
    <property type="nucleotide sequence ID" value="XM_007902852.2"/>
</dbReference>
<dbReference type="RefSeq" id="XP_042193338.1">
    <property type="nucleotide sequence ID" value="XM_042337404.1"/>
</dbReference>
<comment type="pathway">
    <text evidence="1">Protein modification; protein ubiquitination.</text>
</comment>
<dbReference type="PROSITE" id="PS50088">
    <property type="entry name" value="ANK_REPEAT"/>
    <property type="match status" value="2"/>
</dbReference>
<evidence type="ECO:0000256" key="2">
    <source>
        <dbReference type="ARBA" id="ARBA00022737"/>
    </source>
</evidence>
<dbReference type="GO" id="GO:0016567">
    <property type="term" value="P:protein ubiquitination"/>
    <property type="evidence" value="ECO:0007669"/>
    <property type="project" value="UniProtKB-UniPathway"/>
</dbReference>
<dbReference type="PROSITE" id="PS50297">
    <property type="entry name" value="ANK_REP_REGION"/>
    <property type="match status" value="1"/>
</dbReference>
<feature type="repeat" description="ANK" evidence="4">
    <location>
        <begin position="102"/>
        <end position="134"/>
    </location>
</feature>
<dbReference type="GO" id="GO:0035556">
    <property type="term" value="P:intracellular signal transduction"/>
    <property type="evidence" value="ECO:0007669"/>
    <property type="project" value="InterPro"/>
</dbReference>
<sequence length="425" mass="46467">MSYLHGFRRIIFEYQPLVDEILDVLGLKETPRKEAGDPGDGCAEGGAGCSALPELLAREAESAFYTDAVSYSLLKVAEAGRVSAAEELLSHGADLSFEDPVTYYTSLHVAVLRNQPDMVALLVRRGADINRRDRVHRSSPLDLASEEAERVPCLRRLLELGADVNGVDKTGKSALLHALASSDGIQIHNTHNIRLLLEAGADVKATMSDGDNVFTNLIFLLGETEGREPEETAALRQFCLEATQLLLSHSAEPNACPPEESLVYVCINQYEVHLPLLRALLDSGACCYCPQHGPSCWSGFTLVFERLRVLMNCSDSGITHTDALCRAETALELMVGSTAHPKIPSGWKVIPSAYPVHTEHVLGLYRSLKLMGSSPATLKHLCRVSIKCLLRPVPLDAKVKALPLPDRLKWFLLLENGKGAEEEIQ</sequence>
<evidence type="ECO:0000256" key="3">
    <source>
        <dbReference type="ARBA" id="ARBA00023043"/>
    </source>
</evidence>
<dbReference type="KEGG" id="cmk:103184689"/>
<dbReference type="SMART" id="SM00248">
    <property type="entry name" value="ANK"/>
    <property type="match status" value="6"/>
</dbReference>
<dbReference type="Gene3D" id="1.10.750.20">
    <property type="entry name" value="SOCS box"/>
    <property type="match status" value="1"/>
</dbReference>
<name>A0A4W3IVX9_CALMI</name>
<reference evidence="6" key="5">
    <citation type="submission" date="2025-09" db="UniProtKB">
        <authorList>
            <consortium name="Ensembl"/>
        </authorList>
    </citation>
    <scope>IDENTIFICATION</scope>
</reference>
<reference evidence="7" key="1">
    <citation type="journal article" date="2006" name="Science">
        <title>Ancient noncoding elements conserved in the human genome.</title>
        <authorList>
            <person name="Venkatesh B."/>
            <person name="Kirkness E.F."/>
            <person name="Loh Y.H."/>
            <person name="Halpern A.L."/>
            <person name="Lee A.P."/>
            <person name="Johnson J."/>
            <person name="Dandona N."/>
            <person name="Viswanathan L.D."/>
            <person name="Tay A."/>
            <person name="Venter J.C."/>
            <person name="Strausberg R.L."/>
            <person name="Brenner S."/>
        </authorList>
    </citation>
    <scope>NUCLEOTIDE SEQUENCE [LARGE SCALE GENOMIC DNA]</scope>
</reference>
<dbReference type="SMART" id="SM00969">
    <property type="entry name" value="SOCS_box"/>
    <property type="match status" value="1"/>
</dbReference>